<sequence length="643" mass="73119">MPPVAGVIDVMKNDTIRDTATNEKQTIIEDSQMDDTSQSSSDDKTSDPQNIPRQLEIEDQGTASQDETTPSLPMHDHHTQQLEERVRELETKLATLSLLLAPQKRKRRLSQNILGSTSPPTTPPSADESPFHPILDSPAPLRIPISDHKRNLSYQILHEGNILPNEIMTPDSETDLKVDRGNTSITPKTISEEHFATALKLTTPADLKENKERPTPKHLDLDTPKNGVKTDMIKSKWLEYLNSFQESNYDVDLQMEEFVKIPGAVESLLGFGFWICVDSFLYVLTVLPIRFIWSILLLLRYGIIRTFKQEVPVGPFRFHRRHSYQLIQVAIIYTIYRFILLPISIGKLYHWIRGQAMIKLYVIIAMLEVFDRLLSSLGQDCLESLYWNTTRRPRSSRLFVSVAVVLVYTTLHSFLLFVHVATLNVAMNSDDQALLSLLIGGNFAEIKSTVFKKYNKATLFKITASDICERFKLALFLTLVLLLNMSQGMDTTMVMNYFHMCAIVWAAEWLSDWIKHSFITKFNYISSGIYPEYGLLLAGDFNGIGHEGVNMDHSHAVVKRLGFAQMPLVCVLFRYLQEAYKYATYDNCPSNLVIGLVLVSIWFVLLLCKQVLGSVLRRISHQKLKAAPEFCSNNAKVAKRKVA</sequence>
<evidence type="ECO:0000313" key="8">
    <source>
        <dbReference type="EMBL" id="CAJ1921804.1"/>
    </source>
</evidence>
<evidence type="ECO:0000256" key="6">
    <source>
        <dbReference type="SAM" id="MobiDB-lite"/>
    </source>
</evidence>
<comment type="subcellular location">
    <subcellularLocation>
        <location evidence="1">Membrane</location>
        <topology evidence="1">Multi-pass membrane protein</topology>
    </subcellularLocation>
</comment>
<feature type="transmembrane region" description="Helical" evidence="7">
    <location>
        <begin position="589"/>
        <end position="608"/>
    </location>
</feature>
<protein>
    <submittedName>
        <fullName evidence="8">Uncharacterized protein</fullName>
    </submittedName>
</protein>
<accession>A0AAD2CDT1</accession>
<reference evidence="8" key="1">
    <citation type="submission" date="2023-08" db="EMBL/GenBank/DDBJ databases">
        <authorList>
            <person name="Audoor S."/>
            <person name="Bilcke G."/>
        </authorList>
    </citation>
    <scope>NUCLEOTIDE SEQUENCE</scope>
</reference>
<keyword evidence="4 7" id="KW-1133">Transmembrane helix</keyword>
<dbReference type="Pfam" id="PF05346">
    <property type="entry name" value="DUF747"/>
    <property type="match status" value="1"/>
</dbReference>
<comment type="caution">
    <text evidence="8">The sequence shown here is derived from an EMBL/GenBank/DDBJ whole genome shotgun (WGS) entry which is preliminary data.</text>
</comment>
<feature type="region of interest" description="Disordered" evidence="6">
    <location>
        <begin position="109"/>
        <end position="135"/>
    </location>
</feature>
<dbReference type="PANTHER" id="PTHR13317:SF4">
    <property type="entry name" value="TRANSMEMBRANE ANTERIOR POSTERIOR TRANSFORMATION PROTEIN 1 HOMOLOG"/>
    <property type="match status" value="1"/>
</dbReference>
<feature type="transmembrane region" description="Helical" evidence="7">
    <location>
        <begin position="433"/>
        <end position="450"/>
    </location>
</feature>
<evidence type="ECO:0000256" key="7">
    <source>
        <dbReference type="SAM" id="Phobius"/>
    </source>
</evidence>
<feature type="transmembrane region" description="Helical" evidence="7">
    <location>
        <begin position="280"/>
        <end position="303"/>
    </location>
</feature>
<feature type="region of interest" description="Disordered" evidence="6">
    <location>
        <begin position="16"/>
        <end position="84"/>
    </location>
</feature>
<keyword evidence="5 7" id="KW-0472">Membrane</keyword>
<keyword evidence="9" id="KW-1185">Reference proteome</keyword>
<feature type="transmembrane region" description="Helical" evidence="7">
    <location>
        <begin position="471"/>
        <end position="488"/>
    </location>
</feature>
<feature type="compositionally biased region" description="Basic and acidic residues" evidence="6">
    <location>
        <begin position="74"/>
        <end position="84"/>
    </location>
</feature>
<feature type="compositionally biased region" description="Polar residues" evidence="6">
    <location>
        <begin position="61"/>
        <end position="71"/>
    </location>
</feature>
<dbReference type="InterPro" id="IPR008010">
    <property type="entry name" value="Tatp1"/>
</dbReference>
<evidence type="ECO:0000256" key="2">
    <source>
        <dbReference type="ARBA" id="ARBA00008803"/>
    </source>
</evidence>
<dbReference type="AlphaFoldDB" id="A0AAD2CDT1"/>
<dbReference type="Proteomes" id="UP001295423">
    <property type="component" value="Unassembled WGS sequence"/>
</dbReference>
<name>A0AAD2CDT1_9STRA</name>
<dbReference type="PANTHER" id="PTHR13317">
    <property type="entry name" value="TRANSMEMBRANE ANTERIOR POSTERIOR TRANSFORMATION PROTEIN 1 HOMOLOG"/>
    <property type="match status" value="1"/>
</dbReference>
<evidence type="ECO:0000256" key="3">
    <source>
        <dbReference type="ARBA" id="ARBA00022692"/>
    </source>
</evidence>
<proteinExistence type="inferred from homology"/>
<feature type="transmembrane region" description="Helical" evidence="7">
    <location>
        <begin position="398"/>
        <end position="421"/>
    </location>
</feature>
<feature type="transmembrane region" description="Helical" evidence="7">
    <location>
        <begin position="351"/>
        <end position="370"/>
    </location>
</feature>
<comment type="similarity">
    <text evidence="2">Belongs to the TAPT1 family.</text>
</comment>
<dbReference type="EMBL" id="CAKOGP040000002">
    <property type="protein sequence ID" value="CAJ1921804.1"/>
    <property type="molecule type" value="Genomic_DNA"/>
</dbReference>
<organism evidence="8 9">
    <name type="scientific">Cylindrotheca closterium</name>
    <dbReference type="NCBI Taxonomy" id="2856"/>
    <lineage>
        <taxon>Eukaryota</taxon>
        <taxon>Sar</taxon>
        <taxon>Stramenopiles</taxon>
        <taxon>Ochrophyta</taxon>
        <taxon>Bacillariophyta</taxon>
        <taxon>Bacillariophyceae</taxon>
        <taxon>Bacillariophycidae</taxon>
        <taxon>Bacillariales</taxon>
        <taxon>Bacillariaceae</taxon>
        <taxon>Cylindrotheca</taxon>
    </lineage>
</organism>
<keyword evidence="3 7" id="KW-0812">Transmembrane</keyword>
<feature type="transmembrane region" description="Helical" evidence="7">
    <location>
        <begin position="324"/>
        <end position="345"/>
    </location>
</feature>
<gene>
    <name evidence="8" type="ORF">CYCCA115_LOCUS945</name>
</gene>
<evidence type="ECO:0000256" key="1">
    <source>
        <dbReference type="ARBA" id="ARBA00004141"/>
    </source>
</evidence>
<evidence type="ECO:0000256" key="4">
    <source>
        <dbReference type="ARBA" id="ARBA00022989"/>
    </source>
</evidence>
<evidence type="ECO:0000256" key="5">
    <source>
        <dbReference type="ARBA" id="ARBA00023136"/>
    </source>
</evidence>
<dbReference type="GO" id="GO:0005789">
    <property type="term" value="C:endoplasmic reticulum membrane"/>
    <property type="evidence" value="ECO:0007669"/>
    <property type="project" value="TreeGrafter"/>
</dbReference>
<evidence type="ECO:0000313" key="9">
    <source>
        <dbReference type="Proteomes" id="UP001295423"/>
    </source>
</evidence>